<dbReference type="EMBL" id="NMPR01000006">
    <property type="protein sequence ID" value="KAA8636154.1"/>
    <property type="molecule type" value="Genomic_DNA"/>
</dbReference>
<dbReference type="GO" id="GO:0003723">
    <property type="term" value="F:RNA binding"/>
    <property type="evidence" value="ECO:0007669"/>
    <property type="project" value="UniProtKB-KW"/>
</dbReference>
<proteinExistence type="inferred from homology"/>
<dbReference type="Proteomes" id="UP000433876">
    <property type="component" value="Unassembled WGS sequence"/>
</dbReference>
<feature type="compositionally biased region" description="Basic and acidic residues" evidence="8">
    <location>
        <begin position="111"/>
        <end position="145"/>
    </location>
</feature>
<feature type="region of interest" description="Disordered" evidence="8">
    <location>
        <begin position="84"/>
        <end position="208"/>
    </location>
</feature>
<evidence type="ECO:0000256" key="2">
    <source>
        <dbReference type="ARBA" id="ARBA00022603"/>
    </source>
</evidence>
<dbReference type="GO" id="GO:0032259">
    <property type="term" value="P:methylation"/>
    <property type="evidence" value="ECO:0007669"/>
    <property type="project" value="UniProtKB-KW"/>
</dbReference>
<evidence type="ECO:0000256" key="5">
    <source>
        <dbReference type="ARBA" id="ARBA00022884"/>
    </source>
</evidence>
<dbReference type="GO" id="GO:0006391">
    <property type="term" value="P:transcription initiation at mitochondrial promoter"/>
    <property type="evidence" value="ECO:0007669"/>
    <property type="project" value="TreeGrafter"/>
</dbReference>
<dbReference type="Pfam" id="PF00398">
    <property type="entry name" value="RrnaAD"/>
    <property type="match status" value="1"/>
</dbReference>
<keyword evidence="3 7" id="KW-0808">Transferase</keyword>
<keyword evidence="4 7" id="KW-0949">S-adenosyl-L-methionine</keyword>
<keyword evidence="7" id="KW-0698">rRNA processing</keyword>
<dbReference type="OMA" id="VDILDLW"/>
<evidence type="ECO:0000313" key="9">
    <source>
        <dbReference type="EMBL" id="KAA8636154.1"/>
    </source>
</evidence>
<accession>A0A8S8ZZC1</accession>
<dbReference type="Gene3D" id="1.10.8.100">
    <property type="entry name" value="Ribosomal RNA adenine dimethylase-like, domain 2"/>
    <property type="match status" value="1"/>
</dbReference>
<keyword evidence="2 7" id="KW-0489">Methyltransferase</keyword>
<comment type="subcellular location">
    <subcellularLocation>
        <location evidence="1">Mitochondrion</location>
    </subcellularLocation>
</comment>
<evidence type="ECO:0000256" key="6">
    <source>
        <dbReference type="ARBA" id="ARBA00024915"/>
    </source>
</evidence>
<evidence type="ECO:0000256" key="3">
    <source>
        <dbReference type="ARBA" id="ARBA00022679"/>
    </source>
</evidence>
<evidence type="ECO:0000256" key="1">
    <source>
        <dbReference type="ARBA" id="ARBA00004173"/>
    </source>
</evidence>
<organism evidence="9 10">
    <name type="scientific">Sordaria macrospora</name>
    <dbReference type="NCBI Taxonomy" id="5147"/>
    <lineage>
        <taxon>Eukaryota</taxon>
        <taxon>Fungi</taxon>
        <taxon>Dikarya</taxon>
        <taxon>Ascomycota</taxon>
        <taxon>Pezizomycotina</taxon>
        <taxon>Sordariomycetes</taxon>
        <taxon>Sordariomycetidae</taxon>
        <taxon>Sordariales</taxon>
        <taxon>Sordariaceae</taxon>
        <taxon>Sordaria</taxon>
    </lineage>
</organism>
<dbReference type="InterPro" id="IPR001737">
    <property type="entry name" value="KsgA/Erm"/>
</dbReference>
<dbReference type="GO" id="GO:0008168">
    <property type="term" value="F:methyltransferase activity"/>
    <property type="evidence" value="ECO:0007669"/>
    <property type="project" value="UniProtKB-KW"/>
</dbReference>
<name>A0A8S8ZZC1_SORMA</name>
<comment type="similarity">
    <text evidence="7">Belongs to the class I-like SAM-binding methyltransferase superfamily. rRNA adenine N(6)-methyltransferase family.</text>
</comment>
<dbReference type="SUPFAM" id="SSF53335">
    <property type="entry name" value="S-adenosyl-L-methionine-dependent methyltransferases"/>
    <property type="match status" value="1"/>
</dbReference>
<dbReference type="VEuPathDB" id="FungiDB:SMAC_03559"/>
<protein>
    <recommendedName>
        <fullName evidence="7">rRNA adenine N(6)-methyltransferase</fullName>
        <ecNumber evidence="7">2.1.1.-</ecNumber>
    </recommendedName>
</protein>
<evidence type="ECO:0000256" key="4">
    <source>
        <dbReference type="ARBA" id="ARBA00022691"/>
    </source>
</evidence>
<evidence type="ECO:0000256" key="8">
    <source>
        <dbReference type="SAM" id="MobiDB-lite"/>
    </source>
</evidence>
<gene>
    <name evidence="9" type="ORF">SMACR_03559</name>
</gene>
<comment type="function">
    <text evidence="6">Mitochondrial transcription factor that confers selective promoter recognition on the core subunit of the yeast mitochondrial RNA polymerase. Interacts with DNA in a non-specific manner.</text>
</comment>
<dbReference type="PANTHER" id="PTHR11727:SF17">
    <property type="entry name" value="DIMETHYLADENOSINE TRANSFERASE 1, MITOCHONDRIAL"/>
    <property type="match status" value="1"/>
</dbReference>
<comment type="caution">
    <text evidence="9">The sequence shown here is derived from an EMBL/GenBank/DDBJ whole genome shotgun (WGS) entry which is preliminary data.</text>
</comment>
<dbReference type="GO" id="GO:0006364">
    <property type="term" value="P:rRNA processing"/>
    <property type="evidence" value="ECO:0007669"/>
    <property type="project" value="UniProtKB-KW"/>
</dbReference>
<dbReference type="InterPro" id="IPR023165">
    <property type="entry name" value="rRNA_Ade_diMease-like_C"/>
</dbReference>
<dbReference type="GO" id="GO:0034246">
    <property type="term" value="F:mitochondrial transcription factor activity"/>
    <property type="evidence" value="ECO:0007669"/>
    <property type="project" value="TreeGrafter"/>
</dbReference>
<dbReference type="GO" id="GO:0005759">
    <property type="term" value="C:mitochondrial matrix"/>
    <property type="evidence" value="ECO:0007669"/>
    <property type="project" value="TreeGrafter"/>
</dbReference>
<sequence length="791" mass="89935">MLSTVRNNAVRRNFGLGQAPCLSSIITTTATSRSAVCLSTNPCAQQWHTRRAYRTTQALEARGKSAAGQMMIEAMGILQAAGKVTTEETATPKKARGRPKKVVSEATEDEKEPKQRGRTKEKVEVPETTAEDVKAEDGKEIEEKPKKKKPRLSKYDPKNPNGVAFAKPARRRPTTEEDEAAKKTTTKKKKTSLKPAKISRSDEQSMLRPCVDPVQEQLFDTELWSWLDYGRSSSRGQSLPHLRKYDRTRVHVTSEKMVDDILEYIKPTLKRHEGCDLIDLNPGAGVWSTKLNDLLKPRTHLLLEPDADLYKPMLEPLLERDGTKLIAKDGVIWAELLSVLTPEYLPHQKEHQYTADDVPERNDTLLVTANLGSYPKRKYASFASATAMILYQFNHAIRSGALFQKYGLVRMLLWLDDEDKAAILPKMAQRRRRVAVDAELNCESITHVAGPDYSDIDPSKRLWFMRDVNIDRSSALETLQRMRAAGIKTPPGRETWLLREISENPDEVVAAGEAPLTYDFRHQDELDKLERDFEKGKMEVGSDEHKLMVRMRIQIGSANRRFQINHKEMEAFTQLVEDWRAAKAAGGDNEKVLAEIMSRYKAWEKNFLNMGTTANGDWFVQRDNQHLWNQKSMLWDRRAVEPLVVNKDEFFPHVPLSLLDIQPKAAHRVLRSMGPNSDRSGDMADVLMRSIMIYTNSPMSKVLDRLAPGAAEYVYPRCESFVDPDKGGVPFPGTTEITVRGMSAWQYEDLLEQWMKWPFKPRLEDLISQLSDEYKDAEEDGGKFGGVSPEF</sequence>
<dbReference type="EC" id="2.1.1.-" evidence="7"/>
<keyword evidence="5" id="KW-0694">RNA-binding</keyword>
<dbReference type="GO" id="GO:0034245">
    <property type="term" value="C:mitochondrial DNA-directed RNA polymerase complex"/>
    <property type="evidence" value="ECO:0007669"/>
    <property type="project" value="TreeGrafter"/>
</dbReference>
<reference evidence="9 10" key="1">
    <citation type="submission" date="2017-07" db="EMBL/GenBank/DDBJ databases">
        <title>Genome sequence of the Sordaria macrospora wild type strain R19027.</title>
        <authorList>
            <person name="Nowrousian M."/>
            <person name="Teichert I."/>
            <person name="Kueck U."/>
        </authorList>
    </citation>
    <scope>NUCLEOTIDE SEQUENCE [LARGE SCALE GENOMIC DNA]</scope>
    <source>
        <strain evidence="9 10">R19027</strain>
        <tissue evidence="9">Mycelium</tissue>
    </source>
</reference>
<dbReference type="InterPro" id="IPR029063">
    <property type="entry name" value="SAM-dependent_MTases_sf"/>
</dbReference>
<dbReference type="PANTHER" id="PTHR11727">
    <property type="entry name" value="DIMETHYLADENOSINE TRANSFERASE"/>
    <property type="match status" value="1"/>
</dbReference>
<dbReference type="Gene3D" id="3.40.50.150">
    <property type="entry name" value="Vaccinia Virus protein VP39"/>
    <property type="match status" value="1"/>
</dbReference>
<dbReference type="AlphaFoldDB" id="A0A8S8ZZC1"/>
<evidence type="ECO:0000256" key="7">
    <source>
        <dbReference type="RuleBase" id="RU362106"/>
    </source>
</evidence>
<evidence type="ECO:0000313" key="10">
    <source>
        <dbReference type="Proteomes" id="UP000433876"/>
    </source>
</evidence>